<accession>A0AAW1TL64</accession>
<dbReference type="Proteomes" id="UP001431783">
    <property type="component" value="Unassembled WGS sequence"/>
</dbReference>
<organism evidence="3 4">
    <name type="scientific">Henosepilachna vigintioctopunctata</name>
    <dbReference type="NCBI Taxonomy" id="420089"/>
    <lineage>
        <taxon>Eukaryota</taxon>
        <taxon>Metazoa</taxon>
        <taxon>Ecdysozoa</taxon>
        <taxon>Arthropoda</taxon>
        <taxon>Hexapoda</taxon>
        <taxon>Insecta</taxon>
        <taxon>Pterygota</taxon>
        <taxon>Neoptera</taxon>
        <taxon>Endopterygota</taxon>
        <taxon>Coleoptera</taxon>
        <taxon>Polyphaga</taxon>
        <taxon>Cucujiformia</taxon>
        <taxon>Coccinelloidea</taxon>
        <taxon>Coccinellidae</taxon>
        <taxon>Epilachninae</taxon>
        <taxon>Epilachnini</taxon>
        <taxon>Henosepilachna</taxon>
    </lineage>
</organism>
<evidence type="ECO:0000313" key="4">
    <source>
        <dbReference type="Proteomes" id="UP001431783"/>
    </source>
</evidence>
<name>A0AAW1TL64_9CUCU</name>
<feature type="compositionally biased region" description="Basic and acidic residues" evidence="1">
    <location>
        <begin position="358"/>
        <end position="368"/>
    </location>
</feature>
<evidence type="ECO:0000256" key="1">
    <source>
        <dbReference type="SAM" id="MobiDB-lite"/>
    </source>
</evidence>
<evidence type="ECO:0000256" key="2">
    <source>
        <dbReference type="SAM" id="Phobius"/>
    </source>
</evidence>
<dbReference type="AlphaFoldDB" id="A0AAW1TL64"/>
<keyword evidence="2" id="KW-0812">Transmembrane</keyword>
<keyword evidence="4" id="KW-1185">Reference proteome</keyword>
<keyword evidence="2" id="KW-0472">Membrane</keyword>
<gene>
    <name evidence="3" type="ORF">WA026_011639</name>
</gene>
<keyword evidence="2" id="KW-1133">Transmembrane helix</keyword>
<feature type="region of interest" description="Disordered" evidence="1">
    <location>
        <begin position="341"/>
        <end position="370"/>
    </location>
</feature>
<evidence type="ECO:0000313" key="3">
    <source>
        <dbReference type="EMBL" id="KAK9871384.1"/>
    </source>
</evidence>
<proteinExistence type="predicted"/>
<protein>
    <submittedName>
        <fullName evidence="3">Uncharacterized protein</fullName>
    </submittedName>
</protein>
<reference evidence="3 4" key="1">
    <citation type="submission" date="2023-03" db="EMBL/GenBank/DDBJ databases">
        <title>Genome insight into feeding habits of ladybird beetles.</title>
        <authorList>
            <person name="Li H.-S."/>
            <person name="Huang Y.-H."/>
            <person name="Pang H."/>
        </authorList>
    </citation>
    <scope>NUCLEOTIDE SEQUENCE [LARGE SCALE GENOMIC DNA]</scope>
    <source>
        <strain evidence="3">SYSU_2023b</strain>
        <tissue evidence="3">Whole body</tissue>
    </source>
</reference>
<comment type="caution">
    <text evidence="3">The sequence shown here is derived from an EMBL/GenBank/DDBJ whole genome shotgun (WGS) entry which is preliminary data.</text>
</comment>
<dbReference type="EMBL" id="JARQZJ010000005">
    <property type="protein sequence ID" value="KAK9871384.1"/>
    <property type="molecule type" value="Genomic_DNA"/>
</dbReference>
<sequence length="596" mass="67995">MIPNYRRKRNVDDAVGTSFELQTSNRKGVSHQITENLTRNPHVQVVFTPDATVSGGNAVLKSEELHPFVKYGIPIGAMFLLGLFLYATFSKRWNRKTAMMTISAESVKLNTTTTIDTIAENVSCQITSAENSVLRHIEDHFANTKDTIINDIPIANEEELMLGLKKTIAKQETKLKGNIRNKFERTKTSIIIEAHDEFNSVENITDILKNHDVNKSESASLPQPEDLNNKLSKIQNNTSAIIRRKLSDSSDALLPTIQQEIVHTTELLNNIMPNNIQDLNKTRYRLKQMEESLMKDVRKIIISTEENLLKFIQKRLNDIERMSKSEKAMEIYQNDMEVDIKQPGRQSTNESIDVTQNIDEKKSEKSTSKIDNYSEDASIDEKLIIDQTNNSQMPEHNLCSKCAAAKNSQESKTTVAIEINEKYDKMEEINLKSENYITTEAIIEEFEEENNREASNITKNEPKDVVGLNEDEILEIPEGNDRRYNYSVREQAENSIKLWLARFKQAVPHLPDNISASKKYDKLEKSIGQKTKEVSIETTGNNHVVINMEEMDSKVEGQDDIHKGTTQQITKESHSAKMKQQKLKYTNILLNKTMKG</sequence>
<feature type="transmembrane region" description="Helical" evidence="2">
    <location>
        <begin position="71"/>
        <end position="89"/>
    </location>
</feature>
<feature type="compositionally biased region" description="Polar residues" evidence="1">
    <location>
        <begin position="344"/>
        <end position="357"/>
    </location>
</feature>